<reference evidence="2" key="1">
    <citation type="journal article" date="2019" name="Int. J. Syst. Evol. Microbiol.">
        <title>The Global Catalogue of Microorganisms (GCM) 10K type strain sequencing project: providing services to taxonomists for standard genome sequencing and annotation.</title>
        <authorList>
            <consortium name="The Broad Institute Genomics Platform"/>
            <consortium name="The Broad Institute Genome Sequencing Center for Infectious Disease"/>
            <person name="Wu L."/>
            <person name="Ma J."/>
        </authorList>
    </citation>
    <scope>NUCLEOTIDE SEQUENCE [LARGE SCALE GENOMIC DNA]</scope>
    <source>
        <strain evidence="2">KCTC 42964</strain>
    </source>
</reference>
<evidence type="ECO:0008006" key="3">
    <source>
        <dbReference type="Google" id="ProtNLM"/>
    </source>
</evidence>
<dbReference type="Gene3D" id="2.60.120.620">
    <property type="entry name" value="q2cbj1_9rhob like domain"/>
    <property type="match status" value="1"/>
</dbReference>
<keyword evidence="2" id="KW-1185">Reference proteome</keyword>
<sequence>MRENHTDDALLRFAYGQMIEHFSDKQVREAAAVRVRDFVAARHPVPASQAPAESRQAVADMAETGVHFFEPFLTRQQCIEVLRHISQLPVYDNQSYSGSSRTPLLFEQVRNTVPVASYRVDHILQVPHLLEAALSPAIRDLAAAYLGCMPTMYGCNMYWSFPGHDLVRGVQHFHRDFDDLRFVTLFILLNDVSDAAGSHEFVQGSHRRDINLERFANWHGEHARSGEEAELKQQYRDPRILFAPNPYIDPLIHAIFGDRILRIAGSAGTTFAEDNFGLHRGVPPKGPRLLFWARYGYGPNAYSARVTPERVPASWLRSRIGDDETLRYLTRMLIDWDA</sequence>
<evidence type="ECO:0000313" key="2">
    <source>
        <dbReference type="Proteomes" id="UP001595528"/>
    </source>
</evidence>
<evidence type="ECO:0000313" key="1">
    <source>
        <dbReference type="EMBL" id="MFC3228840.1"/>
    </source>
</evidence>
<dbReference type="EMBL" id="JBHRTR010000028">
    <property type="protein sequence ID" value="MFC3228840.1"/>
    <property type="molecule type" value="Genomic_DNA"/>
</dbReference>
<gene>
    <name evidence="1" type="ORF">ACFOGJ_16465</name>
</gene>
<accession>A0ABV7L399</accession>
<proteinExistence type="predicted"/>
<comment type="caution">
    <text evidence="1">The sequence shown here is derived from an EMBL/GenBank/DDBJ whole genome shotgun (WGS) entry which is preliminary data.</text>
</comment>
<dbReference type="SUPFAM" id="SSF51197">
    <property type="entry name" value="Clavaminate synthase-like"/>
    <property type="match status" value="1"/>
</dbReference>
<name>A0ABV7L399_9PROT</name>
<protein>
    <recommendedName>
        <fullName evidence="3">Phytanoyl-CoA dioxygenase</fullName>
    </recommendedName>
</protein>
<dbReference type="RefSeq" id="WP_379902329.1">
    <property type="nucleotide sequence ID" value="NZ_JBHRTR010000028.1"/>
</dbReference>
<dbReference type="Proteomes" id="UP001595528">
    <property type="component" value="Unassembled WGS sequence"/>
</dbReference>
<organism evidence="1 2">
    <name type="scientific">Marinibaculum pumilum</name>
    <dbReference type="NCBI Taxonomy" id="1766165"/>
    <lineage>
        <taxon>Bacteria</taxon>
        <taxon>Pseudomonadati</taxon>
        <taxon>Pseudomonadota</taxon>
        <taxon>Alphaproteobacteria</taxon>
        <taxon>Rhodospirillales</taxon>
        <taxon>Rhodospirillaceae</taxon>
        <taxon>Marinibaculum</taxon>
    </lineage>
</organism>